<dbReference type="EMBL" id="CAXLJM020000023">
    <property type="protein sequence ID" value="CAL8088863.1"/>
    <property type="molecule type" value="Genomic_DNA"/>
</dbReference>
<feature type="coiled-coil region" evidence="10">
    <location>
        <begin position="139"/>
        <end position="173"/>
    </location>
</feature>
<comment type="subcellular location">
    <subcellularLocation>
        <location evidence="1">Cytoplasm</location>
        <location evidence="1">Cytoskeleton</location>
        <location evidence="1">Spindle</location>
    </subcellularLocation>
</comment>
<gene>
    <name evidence="13" type="ORF">ODALV1_LOCUS7187</name>
</gene>
<keyword evidence="9" id="KW-0131">Cell cycle</keyword>
<evidence type="ECO:0000313" key="14">
    <source>
        <dbReference type="Proteomes" id="UP001642540"/>
    </source>
</evidence>
<evidence type="ECO:0000256" key="3">
    <source>
        <dbReference type="ARBA" id="ARBA00022490"/>
    </source>
</evidence>
<comment type="caution">
    <text evidence="13">The sequence shown here is derived from an EMBL/GenBank/DDBJ whole genome shotgun (WGS) entry which is preliminary data.</text>
</comment>
<evidence type="ECO:0000256" key="4">
    <source>
        <dbReference type="ARBA" id="ARBA00022618"/>
    </source>
</evidence>
<protein>
    <recommendedName>
        <fullName evidence="12">HAUS augmin-like complex subunit 3 N-terminal domain-containing protein</fullName>
    </recommendedName>
</protein>
<keyword evidence="8" id="KW-0206">Cytoskeleton</keyword>
<dbReference type="Pfam" id="PF14932">
    <property type="entry name" value="HAUS-augmin3"/>
    <property type="match status" value="1"/>
</dbReference>
<evidence type="ECO:0000313" key="13">
    <source>
        <dbReference type="EMBL" id="CAL8088863.1"/>
    </source>
</evidence>
<evidence type="ECO:0000256" key="11">
    <source>
        <dbReference type="SAM" id="MobiDB-lite"/>
    </source>
</evidence>
<comment type="similarity">
    <text evidence="2">Belongs to the HAUS3 family.</text>
</comment>
<keyword evidence="5" id="KW-0493">Microtubule</keyword>
<evidence type="ECO:0000256" key="1">
    <source>
        <dbReference type="ARBA" id="ARBA00004186"/>
    </source>
</evidence>
<evidence type="ECO:0000256" key="8">
    <source>
        <dbReference type="ARBA" id="ARBA00023212"/>
    </source>
</evidence>
<dbReference type="PANTHER" id="PTHR19378:SF0">
    <property type="entry name" value="HAUS AUGMIN-LIKE COMPLEX SUBUNIT 3"/>
    <property type="match status" value="1"/>
</dbReference>
<evidence type="ECO:0000256" key="9">
    <source>
        <dbReference type="ARBA" id="ARBA00023306"/>
    </source>
</evidence>
<reference evidence="13 14" key="1">
    <citation type="submission" date="2024-08" db="EMBL/GenBank/DDBJ databases">
        <authorList>
            <person name="Cucini C."/>
            <person name="Frati F."/>
        </authorList>
    </citation>
    <scope>NUCLEOTIDE SEQUENCE [LARGE SCALE GENOMIC DNA]</scope>
</reference>
<proteinExistence type="inferred from homology"/>
<dbReference type="PANTHER" id="PTHR19378">
    <property type="entry name" value="GOLGIN- RELATED"/>
    <property type="match status" value="1"/>
</dbReference>
<keyword evidence="3" id="KW-0963">Cytoplasm</keyword>
<feature type="compositionally biased region" description="Basic and acidic residues" evidence="11">
    <location>
        <begin position="1"/>
        <end position="10"/>
    </location>
</feature>
<evidence type="ECO:0000256" key="2">
    <source>
        <dbReference type="ARBA" id="ARBA00009645"/>
    </source>
</evidence>
<keyword evidence="14" id="KW-1185">Reference proteome</keyword>
<sequence length="606" mass="69813">MSRMAARFDDAQAPTVPMASVTTTDSGPGKITKPKRFCTRGEEFYDFLKSLGYQPTSKYQKPEHFEYLFQDEKNANFVKMMMATMKTQHCLVPEELESFETLKKQGFVLYGANLEEAVTRRRAINDMFSQQDYKKQTMKEKLEVELKTRTEDVERLKKLETVFQKEVALLEERQTKVTNVLGVVHRLVESSGKEVDFDLKLLNEKMEELDQNVQRMKNNFLPKSDKNSTGPQYLCQIDDRRFMEKEEALFTLVQEMIRKHGANLIIKGAGYGVEGDPLNAENVGKIFSQYEKEFDRLKHCLIFERVNEVQHELVLAGQQGISDKFQDCCEKANQLTSLDYDTRAKQQMQQRDSINNISSALQSEKEHLLERVRSSALQAINMQLSALTDIKARSKKKLLDFFTLVTDCLRAQKVRVTVIRNLIKSEGHLYGQLLNNIEENIKASSMHIKKLTSNNSKAVPELTEEGRLLSFLFKNTGIPDPTNILTLMPRVHTVSQQILTATDNSYWNSMEDKNVEVQKTLRQLSKTHEVVKNLLVSINDPLKDDPHVAEMEESVKKSKEQLLAMQQTKAAQVKERLKLRESNLEKMKDFLHSKNLLDNIPAREQD</sequence>
<keyword evidence="7 10" id="KW-0175">Coiled coil</keyword>
<dbReference type="InterPro" id="IPR026206">
    <property type="entry name" value="HAUS3"/>
</dbReference>
<evidence type="ECO:0000256" key="7">
    <source>
        <dbReference type="ARBA" id="ARBA00023054"/>
    </source>
</evidence>
<evidence type="ECO:0000259" key="12">
    <source>
        <dbReference type="Pfam" id="PF14932"/>
    </source>
</evidence>
<evidence type="ECO:0000256" key="5">
    <source>
        <dbReference type="ARBA" id="ARBA00022701"/>
    </source>
</evidence>
<name>A0ABP1Q4D2_9HEXA</name>
<dbReference type="Proteomes" id="UP001642540">
    <property type="component" value="Unassembled WGS sequence"/>
</dbReference>
<feature type="domain" description="HAUS augmin-like complex subunit 3 N-terminal" evidence="12">
    <location>
        <begin position="68"/>
        <end position="370"/>
    </location>
</feature>
<accession>A0ABP1Q4D2</accession>
<organism evidence="13 14">
    <name type="scientific">Orchesella dallaii</name>
    <dbReference type="NCBI Taxonomy" id="48710"/>
    <lineage>
        <taxon>Eukaryota</taxon>
        <taxon>Metazoa</taxon>
        <taxon>Ecdysozoa</taxon>
        <taxon>Arthropoda</taxon>
        <taxon>Hexapoda</taxon>
        <taxon>Collembola</taxon>
        <taxon>Entomobryomorpha</taxon>
        <taxon>Entomobryoidea</taxon>
        <taxon>Orchesellidae</taxon>
        <taxon>Orchesellinae</taxon>
        <taxon>Orchesella</taxon>
    </lineage>
</organism>
<dbReference type="InterPro" id="IPR032733">
    <property type="entry name" value="HAUS3_N"/>
</dbReference>
<evidence type="ECO:0000256" key="6">
    <source>
        <dbReference type="ARBA" id="ARBA00022776"/>
    </source>
</evidence>
<evidence type="ECO:0000256" key="10">
    <source>
        <dbReference type="SAM" id="Coils"/>
    </source>
</evidence>
<keyword evidence="6" id="KW-0498">Mitosis</keyword>
<feature type="region of interest" description="Disordered" evidence="11">
    <location>
        <begin position="1"/>
        <end position="32"/>
    </location>
</feature>
<keyword evidence="4" id="KW-0132">Cell division</keyword>